<evidence type="ECO:0000313" key="1">
    <source>
        <dbReference type="EMBL" id="JAP89677.1"/>
    </source>
</evidence>
<reference evidence="1" key="1">
    <citation type="submission" date="2015-07" db="EMBL/GenBank/DDBJ databases">
        <title>Adaptation to a free-living lifestyle via gene acquisitions in the diplomonad Trepomonas sp. PC1.</title>
        <authorList>
            <person name="Xu F."/>
            <person name="Jerlstrom-Hultqvist J."/>
            <person name="Kolisko M."/>
            <person name="Simpson A.G.B."/>
            <person name="Roger A.J."/>
            <person name="Svard S.G."/>
            <person name="Andersson J.O."/>
        </authorList>
    </citation>
    <scope>NUCLEOTIDE SEQUENCE</scope>
    <source>
        <strain evidence="1">PC1</strain>
    </source>
</reference>
<accession>A0A146JYQ9</accession>
<organism evidence="1">
    <name type="scientific">Trepomonas sp. PC1</name>
    <dbReference type="NCBI Taxonomy" id="1076344"/>
    <lineage>
        <taxon>Eukaryota</taxon>
        <taxon>Metamonada</taxon>
        <taxon>Diplomonadida</taxon>
        <taxon>Hexamitidae</taxon>
        <taxon>Hexamitinae</taxon>
        <taxon>Trepomonas</taxon>
    </lineage>
</organism>
<protein>
    <submittedName>
        <fullName evidence="1">Uncharacterized protein</fullName>
    </submittedName>
</protein>
<name>A0A146JYQ9_9EUKA</name>
<dbReference type="AlphaFoldDB" id="A0A146JYQ9"/>
<dbReference type="EMBL" id="GDID01006929">
    <property type="protein sequence ID" value="JAP89677.1"/>
    <property type="molecule type" value="Transcribed_RNA"/>
</dbReference>
<proteinExistence type="predicted"/>
<sequence>KILKLLKQSKSDPVQFNNLNRIHDDAKIVYSIITQFFKLQHKFNTTLDQICQNGSVSVHISEDQKLQLEVILLTNCTLQINIMKNQEQKNYFVQMLQGRSNFSCTNSNCASSQVLWRVEQERLIFEPNDSYMYSEENGLFFKYQQECATIFVPQIDLTLIAEGDVFVMIIFDNNSNKNIIKKIHKNFQTFNNVKDNQLFFQYLEHISKFLTIQHFSKENFVSTMIDAVKNAVTTWKADVKKKQLIKHDVLSKTVKEGINKYYQNWVAKCLIKNMEKDLLAQFQGNGSVQSYNFNQVCDQILQKLSLKTFGKFQTLRTAQTEMIKFYLVQKVVLKNLEKSEKELYNQTLKLKTEMESRFSNIQQIQRQTEQPQTFRPDIDFQYSAAMIQDGNLRIQMLVEQDEQIQHQLDEINLLKRINQQKEDENKKLIGALQIDGFQ</sequence>
<gene>
    <name evidence="1" type="ORF">TPC1_30828</name>
</gene>
<feature type="non-terminal residue" evidence="1">
    <location>
        <position position="1"/>
    </location>
</feature>